<sequence length="381" mass="42312">MNVSASPRPLRCTIQFVMKSPMLRPTLYIPVEKFNNMNDYVRIVQNAPCQNVLTLSQNSTREPAYDICPTDFSIELSLTGVFDDLMIEMIKITAKRTRTFPVGPYLANLIYTKDLLPLDRINFNSSSGLPLTIRPISFNSSEKSSMDQVFFYSGDIFMGSLLSLQMSNSTLSAMNLALVTPLYYVAWHWPDFAVMVSQLPGFLGTNSYQSIPVNSEGTTQVQNFTAGNYYIIDQDYSAENSNTLTNFTFDSNNTKLTIYAGCVVNPFEGLKVVTITNDTVKNFTRVVVKSTCRTYVVEQGTVSMATTFDNLFYGLSSPAINGTIGAIMTSLMPTQAENNSFWIKASDGSKITVSYDFPLFNNASTDGLTFKVDDGSTQNLM</sequence>
<protein>
    <submittedName>
        <fullName evidence="1">Uncharacterized protein</fullName>
    </submittedName>
</protein>
<dbReference type="AlphaFoldDB" id="A0A8S1GS73"/>
<proteinExistence type="predicted"/>
<evidence type="ECO:0000313" key="1">
    <source>
        <dbReference type="EMBL" id="CAD6185714.1"/>
    </source>
</evidence>
<name>A0A8S1GS73_9PELO</name>
<comment type="caution">
    <text evidence="1">The sequence shown here is derived from an EMBL/GenBank/DDBJ whole genome shotgun (WGS) entry which is preliminary data.</text>
</comment>
<gene>
    <name evidence="1" type="ORF">CAUJ_LOCUS1633</name>
</gene>
<dbReference type="Proteomes" id="UP000835052">
    <property type="component" value="Unassembled WGS sequence"/>
</dbReference>
<organism evidence="1 2">
    <name type="scientific">Caenorhabditis auriculariae</name>
    <dbReference type="NCBI Taxonomy" id="2777116"/>
    <lineage>
        <taxon>Eukaryota</taxon>
        <taxon>Metazoa</taxon>
        <taxon>Ecdysozoa</taxon>
        <taxon>Nematoda</taxon>
        <taxon>Chromadorea</taxon>
        <taxon>Rhabditida</taxon>
        <taxon>Rhabditina</taxon>
        <taxon>Rhabditomorpha</taxon>
        <taxon>Rhabditoidea</taxon>
        <taxon>Rhabditidae</taxon>
        <taxon>Peloderinae</taxon>
        <taxon>Caenorhabditis</taxon>
    </lineage>
</organism>
<evidence type="ECO:0000313" key="2">
    <source>
        <dbReference type="Proteomes" id="UP000835052"/>
    </source>
</evidence>
<accession>A0A8S1GS73</accession>
<keyword evidence="2" id="KW-1185">Reference proteome</keyword>
<reference evidence="1" key="1">
    <citation type="submission" date="2020-10" db="EMBL/GenBank/DDBJ databases">
        <authorList>
            <person name="Kikuchi T."/>
        </authorList>
    </citation>
    <scope>NUCLEOTIDE SEQUENCE</scope>
    <source>
        <strain evidence="1">NKZ352</strain>
    </source>
</reference>
<dbReference type="EMBL" id="CAJGYM010000003">
    <property type="protein sequence ID" value="CAD6185714.1"/>
    <property type="molecule type" value="Genomic_DNA"/>
</dbReference>